<organism evidence="3 4">
    <name type="scientific">Falsiroseomonas stagni DSM 19981</name>
    <dbReference type="NCBI Taxonomy" id="1123062"/>
    <lineage>
        <taxon>Bacteria</taxon>
        <taxon>Pseudomonadati</taxon>
        <taxon>Pseudomonadota</taxon>
        <taxon>Alphaproteobacteria</taxon>
        <taxon>Acetobacterales</taxon>
        <taxon>Roseomonadaceae</taxon>
        <taxon>Falsiroseomonas</taxon>
    </lineage>
</organism>
<gene>
    <name evidence="3" type="ORF">SAMN02745775_106196</name>
</gene>
<dbReference type="InterPro" id="IPR005064">
    <property type="entry name" value="BUG"/>
</dbReference>
<dbReference type="STRING" id="1123062.SAMN02745775_106196"/>
<evidence type="ECO:0000256" key="2">
    <source>
        <dbReference type="SAM" id="SignalP"/>
    </source>
</evidence>
<dbReference type="PIRSF" id="PIRSF017082">
    <property type="entry name" value="YflP"/>
    <property type="match status" value="1"/>
</dbReference>
<evidence type="ECO:0000256" key="1">
    <source>
        <dbReference type="ARBA" id="ARBA00006987"/>
    </source>
</evidence>
<name>A0A1I4BXZ2_9PROT</name>
<evidence type="ECO:0000313" key="3">
    <source>
        <dbReference type="EMBL" id="SFK72969.1"/>
    </source>
</evidence>
<dbReference type="SUPFAM" id="SSF53850">
    <property type="entry name" value="Periplasmic binding protein-like II"/>
    <property type="match status" value="1"/>
</dbReference>
<dbReference type="PANTHER" id="PTHR42928:SF5">
    <property type="entry name" value="BLR1237 PROTEIN"/>
    <property type="match status" value="1"/>
</dbReference>
<reference evidence="3 4" key="1">
    <citation type="submission" date="2016-10" db="EMBL/GenBank/DDBJ databases">
        <authorList>
            <person name="de Groot N.N."/>
        </authorList>
    </citation>
    <scope>NUCLEOTIDE SEQUENCE [LARGE SCALE GENOMIC DNA]</scope>
    <source>
        <strain evidence="3 4">DSM 19981</strain>
    </source>
</reference>
<feature type="signal peptide" evidence="2">
    <location>
        <begin position="1"/>
        <end position="21"/>
    </location>
</feature>
<sequence>MRRRHLLAALPLIAAPRLALAQGSAVPANWPERPVSLVVPFTPGGSTDIAARIIAERLAPRLGPNARLVIENRAGAGGSLGADVVKRANPDGYTLLVATASSHGTNPAALPQTTPYDALEDFSSIAILGGGPMVIVVPGRSRFRSIQDLIAAMRAEPGRLSFATSGAGGIGHLTGEYFMARAGGPAGPLRSEHIPYRGGAQVLAAMAAGEVDWSCEVLASAAPHLRDGTSRGLAISGRTRHPLMPDLPTLAESGLADFDVTTWNMLLGPKNLPAALTTRLNEAVNATLAEPQVRERMANAGVDAAAPNSPAEARAFLAAELAKFRDIVRVAGIALGR</sequence>
<dbReference type="PANTHER" id="PTHR42928">
    <property type="entry name" value="TRICARBOXYLATE-BINDING PROTEIN"/>
    <property type="match status" value="1"/>
</dbReference>
<dbReference type="InterPro" id="IPR042100">
    <property type="entry name" value="Bug_dom1"/>
</dbReference>
<dbReference type="Proteomes" id="UP000199473">
    <property type="component" value="Unassembled WGS sequence"/>
</dbReference>
<proteinExistence type="inferred from homology"/>
<dbReference type="AlphaFoldDB" id="A0A1I4BXZ2"/>
<dbReference type="Gene3D" id="3.40.190.10">
    <property type="entry name" value="Periplasmic binding protein-like II"/>
    <property type="match status" value="1"/>
</dbReference>
<dbReference type="EMBL" id="FOSQ01000006">
    <property type="protein sequence ID" value="SFK72969.1"/>
    <property type="molecule type" value="Genomic_DNA"/>
</dbReference>
<keyword evidence="3" id="KW-0675">Receptor</keyword>
<dbReference type="Gene3D" id="3.40.190.150">
    <property type="entry name" value="Bordetella uptake gene, domain 1"/>
    <property type="match status" value="1"/>
</dbReference>
<feature type="chain" id="PRO_5011722192" evidence="2">
    <location>
        <begin position="22"/>
        <end position="337"/>
    </location>
</feature>
<dbReference type="OrthoDB" id="7263028at2"/>
<dbReference type="Pfam" id="PF03401">
    <property type="entry name" value="TctC"/>
    <property type="match status" value="1"/>
</dbReference>
<evidence type="ECO:0000313" key="4">
    <source>
        <dbReference type="Proteomes" id="UP000199473"/>
    </source>
</evidence>
<comment type="similarity">
    <text evidence="1">Belongs to the UPF0065 (bug) family.</text>
</comment>
<keyword evidence="2" id="KW-0732">Signal</keyword>
<accession>A0A1I4BXZ2</accession>
<dbReference type="CDD" id="cd07012">
    <property type="entry name" value="PBP2_Bug_TTT"/>
    <property type="match status" value="1"/>
</dbReference>
<dbReference type="RefSeq" id="WP_092961036.1">
    <property type="nucleotide sequence ID" value="NZ_FOSQ01000006.1"/>
</dbReference>
<protein>
    <submittedName>
        <fullName evidence="3">Tripartite-type tricarboxylate transporter, receptor component TctC</fullName>
    </submittedName>
</protein>
<keyword evidence="4" id="KW-1185">Reference proteome</keyword>